<dbReference type="EMBL" id="JAWDJX010000001">
    <property type="protein sequence ID" value="KAK3058907.1"/>
    <property type="molecule type" value="Genomic_DNA"/>
</dbReference>
<name>A0AAJ0GJQ1_9PEZI</name>
<feature type="compositionally biased region" description="Polar residues" evidence="1">
    <location>
        <begin position="450"/>
        <end position="502"/>
    </location>
</feature>
<gene>
    <name evidence="2" type="ORF">LTR09_000472</name>
</gene>
<feature type="compositionally biased region" description="Low complexity" evidence="1">
    <location>
        <begin position="853"/>
        <end position="862"/>
    </location>
</feature>
<feature type="compositionally biased region" description="Low complexity" evidence="1">
    <location>
        <begin position="79"/>
        <end position="89"/>
    </location>
</feature>
<feature type="compositionally biased region" description="Basic residues" evidence="1">
    <location>
        <begin position="1001"/>
        <end position="1010"/>
    </location>
</feature>
<feature type="compositionally biased region" description="Pro residues" evidence="1">
    <location>
        <begin position="793"/>
        <end position="802"/>
    </location>
</feature>
<protein>
    <submittedName>
        <fullName evidence="2">Uncharacterized protein</fullName>
    </submittedName>
</protein>
<feature type="compositionally biased region" description="Polar residues" evidence="1">
    <location>
        <begin position="915"/>
        <end position="952"/>
    </location>
</feature>
<reference evidence="2" key="1">
    <citation type="submission" date="2023-04" db="EMBL/GenBank/DDBJ databases">
        <title>Black Yeasts Isolated from many extreme environments.</title>
        <authorList>
            <person name="Coleine C."/>
            <person name="Stajich J.E."/>
            <person name="Selbmann L."/>
        </authorList>
    </citation>
    <scope>NUCLEOTIDE SEQUENCE</scope>
    <source>
        <strain evidence="2">CCFEE 5312</strain>
    </source>
</reference>
<feature type="compositionally biased region" description="Polar residues" evidence="1">
    <location>
        <begin position="777"/>
        <end position="790"/>
    </location>
</feature>
<feature type="compositionally biased region" description="Polar residues" evidence="1">
    <location>
        <begin position="129"/>
        <end position="148"/>
    </location>
</feature>
<dbReference type="AlphaFoldDB" id="A0AAJ0GJQ1"/>
<feature type="compositionally biased region" description="Basic and acidic residues" evidence="1">
    <location>
        <begin position="989"/>
        <end position="1000"/>
    </location>
</feature>
<proteinExistence type="predicted"/>
<evidence type="ECO:0000313" key="3">
    <source>
        <dbReference type="Proteomes" id="UP001271007"/>
    </source>
</evidence>
<feature type="compositionally biased region" description="Polar residues" evidence="1">
    <location>
        <begin position="870"/>
        <end position="892"/>
    </location>
</feature>
<organism evidence="2 3">
    <name type="scientific">Extremus antarcticus</name>
    <dbReference type="NCBI Taxonomy" id="702011"/>
    <lineage>
        <taxon>Eukaryota</taxon>
        <taxon>Fungi</taxon>
        <taxon>Dikarya</taxon>
        <taxon>Ascomycota</taxon>
        <taxon>Pezizomycotina</taxon>
        <taxon>Dothideomycetes</taxon>
        <taxon>Dothideomycetidae</taxon>
        <taxon>Mycosphaerellales</taxon>
        <taxon>Extremaceae</taxon>
        <taxon>Extremus</taxon>
    </lineage>
</organism>
<sequence length="1010" mass="106541">MSIFGRKSRSKEPEEKSKPQGNGTEKTAKPEQRRAPSRNAAPGVSQNAAPLSAAERTAQRAALMAASRKRMNSDNPDYSINGSFSSSKGRSSHPATEKAQPIKSSHKTLVKEQKPAADSNNKKSKGISEVTSQDSKAASFFSGATFSRKSAPPSVHRGSDDKDESRVADRGVLAPKTPALPYDSPTLGYTPGAEDSPPRKSATSQPSADSGYISAPRSSANTSRADSEGTAVQDTRSEVPRVDSGVAPRAVPASISTRRTTHEDKSLVAPPTSKFQAKGGIKSGSYVSKLDPGPTSSDFASRLINFSKPSSEGFGGESSSTPAMPSSQQRDRRISQSDQMNGRGRSTAQKPILSQVAQPLERPQPKYAQSSRSVSSSRSTERPWPYTAQPASPSSFRTAQSSSQPTETARTYTLPANSQAPEQQWKSSTRNSKPPSSESSRFADGATLMALQSNGTSSQRAIDSSSSPVPNINYGNNIISQSPHSSTTTAPNRHTAASTGSDESTRRPTLPPVSAMEGYKVNKRGQILDGEGAAIGELFEGDLIDCVRQKVNADGEVIDEFGSVVGRVRPVRRGGSTAVRYSEESQQSGFQSPVFQRPMFSAPSVRRESAASQMTSMQSPGGAVQQNGFSNGLAAQTVISPLDGQGNTFIAELDGSTEVEAFPIMDQSDIFLPTFGSSQRSQSPSQLMKVELPAIEQRRSSQVSIASEDASGNEPRPKKWASRYFDPGPNDGSSSPAASRRNSKSPAARRTSTMDSQSAARRTSTADLQGGPRRASTMDNQTASRRASQATIPPTPTIPTMPTPIVRTETVSSSPRSVHAPATAAANSNGAYKAILGPTLEDLAEESPSRSLSTTSKGGKSTPNLLADSQRLSVASPTGSSPVGSSRASLQMGSGGSLHPQSARASQYAPMRRSPLSNYEATPPGSSDANGPNRTPSARASASVPQGDLTTSRNDDDDDDGDAAPAPDIARAKTRIGKSGKSSKASADPVEKTKTTEKAEKRKSRFSFLK</sequence>
<dbReference type="Pfam" id="PF12396">
    <property type="entry name" value="DUF3659"/>
    <property type="match status" value="1"/>
</dbReference>
<feature type="compositionally biased region" description="Polar residues" evidence="1">
    <location>
        <begin position="389"/>
        <end position="440"/>
    </location>
</feature>
<feature type="region of interest" description="Disordered" evidence="1">
    <location>
        <begin position="695"/>
        <end position="1010"/>
    </location>
</feature>
<evidence type="ECO:0000256" key="1">
    <source>
        <dbReference type="SAM" id="MobiDB-lite"/>
    </source>
</evidence>
<feature type="region of interest" description="Disordered" evidence="1">
    <location>
        <begin position="1"/>
        <end position="515"/>
    </location>
</feature>
<feature type="compositionally biased region" description="Polar residues" evidence="1">
    <location>
        <begin position="216"/>
        <end position="234"/>
    </location>
</feature>
<dbReference type="Proteomes" id="UP001271007">
    <property type="component" value="Unassembled WGS sequence"/>
</dbReference>
<feature type="compositionally biased region" description="Low complexity" evidence="1">
    <location>
        <begin position="820"/>
        <end position="834"/>
    </location>
</feature>
<keyword evidence="3" id="KW-1185">Reference proteome</keyword>
<accession>A0AAJ0GJQ1</accession>
<feature type="compositionally biased region" description="Basic and acidic residues" evidence="1">
    <location>
        <begin position="157"/>
        <end position="169"/>
    </location>
</feature>
<dbReference type="InterPro" id="IPR022124">
    <property type="entry name" value="DUF3659"/>
</dbReference>
<evidence type="ECO:0000313" key="2">
    <source>
        <dbReference type="EMBL" id="KAK3058907.1"/>
    </source>
</evidence>
<feature type="compositionally biased region" description="Polar residues" evidence="1">
    <location>
        <begin position="750"/>
        <end position="767"/>
    </location>
</feature>
<comment type="caution">
    <text evidence="2">The sequence shown here is derived from an EMBL/GenBank/DDBJ whole genome shotgun (WGS) entry which is preliminary data.</text>
</comment>